<dbReference type="Gene3D" id="3.30.70.100">
    <property type="match status" value="1"/>
</dbReference>
<comment type="caution">
    <text evidence="2">The sequence shown here is derived from an EMBL/GenBank/DDBJ whole genome shotgun (WGS) entry which is preliminary data.</text>
</comment>
<evidence type="ECO:0000313" key="3">
    <source>
        <dbReference type="Proteomes" id="UP001062443"/>
    </source>
</evidence>
<gene>
    <name evidence="2" type="ORF">AA106556_1942</name>
</gene>
<protein>
    <recommendedName>
        <fullName evidence="1">Stress-response A/B barrel domain-containing protein</fullName>
    </recommendedName>
</protein>
<dbReference type="InterPro" id="IPR013097">
    <property type="entry name" value="Dabb"/>
</dbReference>
<dbReference type="Proteomes" id="UP001062443">
    <property type="component" value="Unassembled WGS sequence"/>
</dbReference>
<dbReference type="SUPFAM" id="SSF54909">
    <property type="entry name" value="Dimeric alpha+beta barrel"/>
    <property type="match status" value="1"/>
</dbReference>
<evidence type="ECO:0000259" key="1">
    <source>
        <dbReference type="PROSITE" id="PS51502"/>
    </source>
</evidence>
<dbReference type="Pfam" id="PF07876">
    <property type="entry name" value="Dabb"/>
    <property type="match status" value="1"/>
</dbReference>
<sequence length="213" mass="23017">MSVMSSVVRPVVLTAIVGLVAFGLAQPAEAQVDPYSLPIASSGPIVLPPQSLPPHIVAAQELAKQVGYAQFTAPGWRVGTVRHVVMLRYRTAVTEQQKAEVTARFLHLVQDSRRADGRPVIESIETGAQNDGNGGIFDQIFTLTFHSEGDRNFFVGAPIVPETAFTDPAHAAFKAFAGPLIRHILIADYDVGVTVRSSPRAVHYSGKHDRSLR</sequence>
<dbReference type="EMBL" id="BAQB01000097">
    <property type="protein sequence ID" value="GBR49132.1"/>
    <property type="molecule type" value="Genomic_DNA"/>
</dbReference>
<reference evidence="2" key="1">
    <citation type="submission" date="2013-04" db="EMBL/GenBank/DDBJ databases">
        <title>The genome sequencing project of 58 acetic acid bacteria.</title>
        <authorList>
            <person name="Okamoto-Kainuma A."/>
            <person name="Ishikawa M."/>
            <person name="Umino S."/>
            <person name="Koizumi Y."/>
            <person name="Shiwa Y."/>
            <person name="Yoshikawa H."/>
            <person name="Matsutani M."/>
            <person name="Matsushita K."/>
        </authorList>
    </citation>
    <scope>NUCLEOTIDE SEQUENCE</scope>
    <source>
        <strain evidence="2">NBRC 106556</strain>
    </source>
</reference>
<dbReference type="InterPro" id="IPR011008">
    <property type="entry name" value="Dimeric_a/b-barrel"/>
</dbReference>
<proteinExistence type="predicted"/>
<dbReference type="RefSeq" id="WP_068170641.1">
    <property type="nucleotide sequence ID" value="NZ_BAQB01000097.1"/>
</dbReference>
<name>A0ABQ0QLE1_9PROT</name>
<feature type="domain" description="Stress-response A/B barrel" evidence="1">
    <location>
        <begin position="81"/>
        <end position="189"/>
    </location>
</feature>
<dbReference type="SMART" id="SM00886">
    <property type="entry name" value="Dabb"/>
    <property type="match status" value="1"/>
</dbReference>
<organism evidence="2 3">
    <name type="scientific">Neokomagataea tanensis NBRC 106556</name>
    <dbReference type="NCBI Taxonomy" id="1223519"/>
    <lineage>
        <taxon>Bacteria</taxon>
        <taxon>Pseudomonadati</taxon>
        <taxon>Pseudomonadota</taxon>
        <taxon>Alphaproteobacteria</taxon>
        <taxon>Acetobacterales</taxon>
        <taxon>Acetobacteraceae</taxon>
        <taxon>Neokomagataea</taxon>
    </lineage>
</organism>
<accession>A0ABQ0QLE1</accession>
<dbReference type="PROSITE" id="PS51502">
    <property type="entry name" value="S_R_A_B_BARREL"/>
    <property type="match status" value="1"/>
</dbReference>
<evidence type="ECO:0000313" key="2">
    <source>
        <dbReference type="EMBL" id="GBR49132.1"/>
    </source>
</evidence>
<keyword evidence="3" id="KW-1185">Reference proteome</keyword>